<dbReference type="OrthoDB" id="1741804at2759"/>
<name>A0A6P5EL61_ANACO</name>
<keyword evidence="2" id="KW-1185">Reference proteome</keyword>
<feature type="domain" description="Reverse transcriptase" evidence="1">
    <location>
        <begin position="64"/>
        <end position="152"/>
    </location>
</feature>
<dbReference type="Pfam" id="PF00078">
    <property type="entry name" value="RVT_1"/>
    <property type="match status" value="1"/>
</dbReference>
<dbReference type="PANTHER" id="PTHR24559:SF444">
    <property type="entry name" value="REVERSE TRANSCRIPTASE DOMAIN-CONTAINING PROTEIN"/>
    <property type="match status" value="1"/>
</dbReference>
<dbReference type="InterPro" id="IPR053134">
    <property type="entry name" value="RNA-dir_DNA_polymerase"/>
</dbReference>
<evidence type="ECO:0000313" key="3">
    <source>
        <dbReference type="RefSeq" id="XP_020082105.1"/>
    </source>
</evidence>
<dbReference type="Proteomes" id="UP000515123">
    <property type="component" value="Unplaced"/>
</dbReference>
<dbReference type="GeneID" id="109705741"/>
<dbReference type="SUPFAM" id="SSF56672">
    <property type="entry name" value="DNA/RNA polymerases"/>
    <property type="match status" value="1"/>
</dbReference>
<dbReference type="Gene3D" id="3.10.10.10">
    <property type="entry name" value="HIV Type 1 Reverse Transcriptase, subunit A, domain 1"/>
    <property type="match status" value="1"/>
</dbReference>
<dbReference type="CDD" id="cd01647">
    <property type="entry name" value="RT_LTR"/>
    <property type="match status" value="1"/>
</dbReference>
<dbReference type="PANTHER" id="PTHR24559">
    <property type="entry name" value="TRANSPOSON TY3-I GAG-POL POLYPROTEIN"/>
    <property type="match status" value="1"/>
</dbReference>
<dbReference type="RefSeq" id="XP_020082105.1">
    <property type="nucleotide sequence ID" value="XM_020226516.1"/>
</dbReference>
<dbReference type="Gene3D" id="3.30.70.270">
    <property type="match status" value="1"/>
</dbReference>
<proteinExistence type="predicted"/>
<protein>
    <submittedName>
        <fullName evidence="3">Uncharacterized protein LOC109705741</fullName>
    </submittedName>
</protein>
<dbReference type="InterPro" id="IPR000477">
    <property type="entry name" value="RT_dom"/>
</dbReference>
<sequence>MAPRQPEVTRSAPSGRVFAAQVEEPAEAEERHVVAVQVGNWIMPIHMLVLKKLKDFDVILGIDWLSKYYASIDCKSKLKIKSEDVQKTTFRTQYGHYEFTVMPFGLINAPAAFMDLMNHVFKAYLDRFVVVFIDGILIYSRSDEEHAEHLRANVVADALSRKSAENLALWVTNQVPLWKEMGQMDLEVVAPEVTTMLSTLVVQPTLLDRIKSLQPADLNLQKVQRDIEGGCGGDFSINAGGVLRYGNRWCVLEGEDVRKLIARSALVSL</sequence>
<evidence type="ECO:0000313" key="2">
    <source>
        <dbReference type="Proteomes" id="UP000515123"/>
    </source>
</evidence>
<reference evidence="2" key="1">
    <citation type="journal article" date="2015" name="Nat. Genet.">
        <title>The pineapple genome and the evolution of CAM photosynthesis.</title>
        <authorList>
            <person name="Ming R."/>
            <person name="VanBuren R."/>
            <person name="Wai C.M."/>
            <person name="Tang H."/>
            <person name="Schatz M.C."/>
            <person name="Bowers J.E."/>
            <person name="Lyons E."/>
            <person name="Wang M.L."/>
            <person name="Chen J."/>
            <person name="Biggers E."/>
            <person name="Zhang J."/>
            <person name="Huang L."/>
            <person name="Zhang L."/>
            <person name="Miao W."/>
            <person name="Zhang J."/>
            <person name="Ye Z."/>
            <person name="Miao C."/>
            <person name="Lin Z."/>
            <person name="Wang H."/>
            <person name="Zhou H."/>
            <person name="Yim W.C."/>
            <person name="Priest H.D."/>
            <person name="Zheng C."/>
            <person name="Woodhouse M."/>
            <person name="Edger P.P."/>
            <person name="Guyot R."/>
            <person name="Guo H.B."/>
            <person name="Guo H."/>
            <person name="Zheng G."/>
            <person name="Singh R."/>
            <person name="Sharma A."/>
            <person name="Min X."/>
            <person name="Zheng Y."/>
            <person name="Lee H."/>
            <person name="Gurtowski J."/>
            <person name="Sedlazeck F.J."/>
            <person name="Harkess A."/>
            <person name="McKain M.R."/>
            <person name="Liao Z."/>
            <person name="Fang J."/>
            <person name="Liu J."/>
            <person name="Zhang X."/>
            <person name="Zhang Q."/>
            <person name="Hu W."/>
            <person name="Qin Y."/>
            <person name="Wang K."/>
            <person name="Chen L.Y."/>
            <person name="Shirley N."/>
            <person name="Lin Y.R."/>
            <person name="Liu L.Y."/>
            <person name="Hernandez A.G."/>
            <person name="Wright C.L."/>
            <person name="Bulone V."/>
            <person name="Tuskan G.A."/>
            <person name="Heath K."/>
            <person name="Zee F."/>
            <person name="Moore P.H."/>
            <person name="Sunkar R."/>
            <person name="Leebens-Mack J.H."/>
            <person name="Mockler T."/>
            <person name="Bennetzen J.L."/>
            <person name="Freeling M."/>
            <person name="Sankoff D."/>
            <person name="Paterson A.H."/>
            <person name="Zhu X."/>
            <person name="Yang X."/>
            <person name="Smith J.A."/>
            <person name="Cushman J.C."/>
            <person name="Paull R.E."/>
            <person name="Yu Q."/>
        </authorList>
    </citation>
    <scope>NUCLEOTIDE SEQUENCE [LARGE SCALE GENOMIC DNA]</scope>
    <source>
        <strain evidence="2">cv. F153</strain>
    </source>
</reference>
<gene>
    <name evidence="3" type="primary">LOC109705741</name>
</gene>
<dbReference type="InterPro" id="IPR043128">
    <property type="entry name" value="Rev_trsase/Diguanyl_cyclase"/>
</dbReference>
<dbReference type="AlphaFoldDB" id="A0A6P5EL61"/>
<reference evidence="3" key="2">
    <citation type="submission" date="2025-08" db="UniProtKB">
        <authorList>
            <consortium name="RefSeq"/>
        </authorList>
    </citation>
    <scope>IDENTIFICATION</scope>
    <source>
        <tissue evidence="3">Leaf</tissue>
    </source>
</reference>
<accession>A0A6P5EL61</accession>
<organism evidence="2 3">
    <name type="scientific">Ananas comosus</name>
    <name type="common">Pineapple</name>
    <name type="synonym">Ananas ananas</name>
    <dbReference type="NCBI Taxonomy" id="4615"/>
    <lineage>
        <taxon>Eukaryota</taxon>
        <taxon>Viridiplantae</taxon>
        <taxon>Streptophyta</taxon>
        <taxon>Embryophyta</taxon>
        <taxon>Tracheophyta</taxon>
        <taxon>Spermatophyta</taxon>
        <taxon>Magnoliopsida</taxon>
        <taxon>Liliopsida</taxon>
        <taxon>Poales</taxon>
        <taxon>Bromeliaceae</taxon>
        <taxon>Bromelioideae</taxon>
        <taxon>Ananas</taxon>
    </lineage>
</organism>
<evidence type="ECO:0000259" key="1">
    <source>
        <dbReference type="Pfam" id="PF00078"/>
    </source>
</evidence>
<dbReference type="InterPro" id="IPR043502">
    <property type="entry name" value="DNA/RNA_pol_sf"/>
</dbReference>